<dbReference type="Proteomes" id="UP001523219">
    <property type="component" value="Unassembled WGS sequence"/>
</dbReference>
<name>A0ABT0ZG89_9ACTN</name>
<proteinExistence type="predicted"/>
<evidence type="ECO:0000313" key="3">
    <source>
        <dbReference type="Proteomes" id="UP001523219"/>
    </source>
</evidence>
<protein>
    <submittedName>
        <fullName evidence="2">Uncharacterized protein</fullName>
    </submittedName>
</protein>
<gene>
    <name evidence="2" type="ORF">NGF19_17510</name>
</gene>
<organism evidence="2 3">
    <name type="scientific">Streptomyces macrolidinus</name>
    <dbReference type="NCBI Taxonomy" id="2952607"/>
    <lineage>
        <taxon>Bacteria</taxon>
        <taxon>Bacillati</taxon>
        <taxon>Actinomycetota</taxon>
        <taxon>Actinomycetes</taxon>
        <taxon>Kitasatosporales</taxon>
        <taxon>Streptomycetaceae</taxon>
        <taxon>Streptomyces</taxon>
    </lineage>
</organism>
<keyword evidence="3" id="KW-1185">Reference proteome</keyword>
<comment type="caution">
    <text evidence="2">The sequence shown here is derived from an EMBL/GenBank/DDBJ whole genome shotgun (WGS) entry which is preliminary data.</text>
</comment>
<accession>A0ABT0ZG89</accession>
<feature type="region of interest" description="Disordered" evidence="1">
    <location>
        <begin position="49"/>
        <end position="203"/>
    </location>
</feature>
<feature type="compositionally biased region" description="Low complexity" evidence="1">
    <location>
        <begin position="183"/>
        <end position="195"/>
    </location>
</feature>
<evidence type="ECO:0000313" key="2">
    <source>
        <dbReference type="EMBL" id="MCN9242573.1"/>
    </source>
</evidence>
<feature type="compositionally biased region" description="Low complexity" evidence="1">
    <location>
        <begin position="156"/>
        <end position="174"/>
    </location>
</feature>
<dbReference type="EMBL" id="JAMWMR010000015">
    <property type="protein sequence ID" value="MCN9242573.1"/>
    <property type="molecule type" value="Genomic_DNA"/>
</dbReference>
<dbReference type="RefSeq" id="WP_252425887.1">
    <property type="nucleotide sequence ID" value="NZ_JAMWMR010000015.1"/>
</dbReference>
<evidence type="ECO:0000256" key="1">
    <source>
        <dbReference type="SAM" id="MobiDB-lite"/>
    </source>
</evidence>
<feature type="compositionally biased region" description="Basic and acidic residues" evidence="1">
    <location>
        <begin position="71"/>
        <end position="90"/>
    </location>
</feature>
<reference evidence="2 3" key="1">
    <citation type="submission" date="2022-05" db="EMBL/GenBank/DDBJ databases">
        <title>Streptomyces sp. nov. RY43-2 isolated from soil of a peat swamp forest.</title>
        <authorList>
            <person name="Kanchanasin P."/>
            <person name="Tanasupawat S."/>
            <person name="Phongsopitanun W."/>
        </authorList>
    </citation>
    <scope>NUCLEOTIDE SEQUENCE [LARGE SCALE GENOMIC DNA]</scope>
    <source>
        <strain evidence="2 3">RY43-2</strain>
    </source>
</reference>
<feature type="compositionally biased region" description="Low complexity" evidence="1">
    <location>
        <begin position="107"/>
        <end position="131"/>
    </location>
</feature>
<sequence>MSDPSSRAPAPEPDFLDRLLARHAAAAPDTARLRPRLPGPFERVEAVRARAPEPDVPDAAAGTPATFAVLPDRDGPRPPAEIRRHTEHQRTVVHTEPPFAATESVRPAPAATLPEAPLLRPAAPFAAGPLPVSRATPRDTGRSGPDAGADRVAASAPTPLGADAAPAAVVSTAPHPSPADTTAARAAAARQASARRPGRTPEQVVHVQIGRLEVTTRQKSSVAGQVRQDVAQRPGATLGLAEYLARGRK</sequence>